<accession>A0AAP0EGE1</accession>
<dbReference type="Proteomes" id="UP001420932">
    <property type="component" value="Unassembled WGS sequence"/>
</dbReference>
<name>A0AAP0EGE1_9MAGN</name>
<reference evidence="1 2" key="1">
    <citation type="submission" date="2024-01" db="EMBL/GenBank/DDBJ databases">
        <title>Genome assemblies of Stephania.</title>
        <authorList>
            <person name="Yang L."/>
        </authorList>
    </citation>
    <scope>NUCLEOTIDE SEQUENCE [LARGE SCALE GENOMIC DNA]</scope>
    <source>
        <strain evidence="1">YNDBR</strain>
        <tissue evidence="1">Leaf</tissue>
    </source>
</reference>
<evidence type="ECO:0000313" key="2">
    <source>
        <dbReference type="Proteomes" id="UP001420932"/>
    </source>
</evidence>
<keyword evidence="2" id="KW-1185">Reference proteome</keyword>
<dbReference type="EMBL" id="JBBNAF010000012">
    <property type="protein sequence ID" value="KAK9092995.1"/>
    <property type="molecule type" value="Genomic_DNA"/>
</dbReference>
<dbReference type="AlphaFoldDB" id="A0AAP0EGE1"/>
<comment type="caution">
    <text evidence="1">The sequence shown here is derived from an EMBL/GenBank/DDBJ whole genome shotgun (WGS) entry which is preliminary data.</text>
</comment>
<gene>
    <name evidence="1" type="ORF">Syun_027906</name>
</gene>
<sequence>MDTRDLGGYSRVSGTYLEASAGHFKGVGVGELGGKFVGRQVKCAGDVACLTECRPFDEQGQGQGQGGTGRLPLRFCCTFFKLHWGAKRLKNTSGCITPVFYAVNESKRPGKNWTSRVMRVRLWIVRVRERSSMKSRAAEVASPLELVLDVA</sequence>
<evidence type="ECO:0000313" key="1">
    <source>
        <dbReference type="EMBL" id="KAK9092995.1"/>
    </source>
</evidence>
<organism evidence="1 2">
    <name type="scientific">Stephania yunnanensis</name>
    <dbReference type="NCBI Taxonomy" id="152371"/>
    <lineage>
        <taxon>Eukaryota</taxon>
        <taxon>Viridiplantae</taxon>
        <taxon>Streptophyta</taxon>
        <taxon>Embryophyta</taxon>
        <taxon>Tracheophyta</taxon>
        <taxon>Spermatophyta</taxon>
        <taxon>Magnoliopsida</taxon>
        <taxon>Ranunculales</taxon>
        <taxon>Menispermaceae</taxon>
        <taxon>Menispermoideae</taxon>
        <taxon>Cissampelideae</taxon>
        <taxon>Stephania</taxon>
    </lineage>
</organism>
<proteinExistence type="predicted"/>
<protein>
    <submittedName>
        <fullName evidence="1">Uncharacterized protein</fullName>
    </submittedName>
</protein>